<comment type="cofactor">
    <cofactor evidence="1">
        <name>Mg(2+)</name>
        <dbReference type="ChEBI" id="CHEBI:18420"/>
    </cofactor>
</comment>
<evidence type="ECO:0000256" key="4">
    <source>
        <dbReference type="ARBA" id="ARBA00005432"/>
    </source>
</evidence>
<keyword evidence="8" id="KW-0472">Membrane</keyword>
<evidence type="ECO:0000313" key="14">
    <source>
        <dbReference type="Proteomes" id="UP001318040"/>
    </source>
</evidence>
<comment type="subcellular location">
    <subcellularLocation>
        <location evidence="2">Endoplasmic reticulum membrane</location>
        <topology evidence="2">Peripheral membrane protein</topology>
    </subcellularLocation>
</comment>
<comment type="pathway">
    <text evidence="3">Protein modification; protein glycosylation.</text>
</comment>
<dbReference type="AlphaFoldDB" id="A0AAJ7XGK7"/>
<dbReference type="EC" id="2.5.1.-" evidence="12"/>
<evidence type="ECO:0000256" key="8">
    <source>
        <dbReference type="ARBA" id="ARBA00023136"/>
    </source>
</evidence>
<evidence type="ECO:0000256" key="2">
    <source>
        <dbReference type="ARBA" id="ARBA00004406"/>
    </source>
</evidence>
<evidence type="ECO:0000256" key="10">
    <source>
        <dbReference type="ARBA" id="ARBA00058504"/>
    </source>
</evidence>
<dbReference type="GO" id="GO:1904423">
    <property type="term" value="C:dehydrodolichyl diphosphate synthase complex"/>
    <property type="evidence" value="ECO:0007669"/>
    <property type="project" value="TreeGrafter"/>
</dbReference>
<keyword evidence="7" id="KW-0460">Magnesium</keyword>
<evidence type="ECO:0000256" key="13">
    <source>
        <dbReference type="SAM" id="MobiDB-lite"/>
    </source>
</evidence>
<evidence type="ECO:0000256" key="9">
    <source>
        <dbReference type="ARBA" id="ARBA00047353"/>
    </source>
</evidence>
<dbReference type="InterPro" id="IPR018520">
    <property type="entry name" value="UPP_synth-like_CS"/>
</dbReference>
<comment type="catalytic activity">
    <reaction evidence="9">
        <text>n isopentenyl diphosphate + (2E,6E)-farnesyl diphosphate = a di-trans,poly-cis-polyprenyl diphosphate + n diphosphate</text>
        <dbReference type="Rhea" id="RHEA:53008"/>
        <dbReference type="Rhea" id="RHEA-COMP:19494"/>
        <dbReference type="ChEBI" id="CHEBI:33019"/>
        <dbReference type="ChEBI" id="CHEBI:128769"/>
        <dbReference type="ChEBI" id="CHEBI:136960"/>
        <dbReference type="ChEBI" id="CHEBI:175763"/>
        <dbReference type="EC" id="2.5.1.87"/>
    </reaction>
</comment>
<dbReference type="InterPro" id="IPR001441">
    <property type="entry name" value="UPP_synth-like"/>
</dbReference>
<evidence type="ECO:0000256" key="6">
    <source>
        <dbReference type="ARBA" id="ARBA00022824"/>
    </source>
</evidence>
<dbReference type="KEGG" id="pmrn:116955494"/>
<evidence type="ECO:0000313" key="15">
    <source>
        <dbReference type="RefSeq" id="XP_032832508.1"/>
    </source>
</evidence>
<evidence type="ECO:0000256" key="11">
    <source>
        <dbReference type="ARBA" id="ARBA00064670"/>
    </source>
</evidence>
<gene>
    <name evidence="15" type="primary">DHDDS</name>
</gene>
<sequence>MSIYHKSASLPPFVAFIYFGGYLVRRGVTGRSGRINNLAERRSDGHPIFTKPKMSWIREDAPNFFQKFCANILKAGPMPKHIAFIMDGNRRFARKQHVERQEGHTQGFDKLAQTLRWCLDMDVREVTVYAFSIENFKRSQEEVDGLMELARQKFARLLQEKEKLDRYGVRIRVPGDLALLPQDIQELIAKAVTSTSHNDKCFLNVCFAYTSRHEITNAVREMAWGVEQGLLQPSDVTESLLDQCLYTSHSPDPDMLIRTSGEVRLSDFLLWQTAYSCLVFQSVLWPEFTFWNLYQAILRYQVNYHAIQEVRASHRDDVEREERELDLSVALQRLRHGEGVAGDDPTAGTAAAEEEEEAARQVACERRERTQRFLQALERKRTAYFEELSAEPAR</sequence>
<feature type="region of interest" description="Disordered" evidence="13">
    <location>
        <begin position="338"/>
        <end position="361"/>
    </location>
</feature>
<keyword evidence="14" id="KW-1185">Reference proteome</keyword>
<comment type="subunit">
    <text evidence="11">Forms an active dehydrodolichyl diphosphate synthase complex with NUS1.</text>
</comment>
<dbReference type="CDD" id="cd00475">
    <property type="entry name" value="Cis_IPPS"/>
    <property type="match status" value="1"/>
</dbReference>
<dbReference type="PROSITE" id="PS01066">
    <property type="entry name" value="UPP_SYNTHASE"/>
    <property type="match status" value="1"/>
</dbReference>
<dbReference type="NCBIfam" id="TIGR00055">
    <property type="entry name" value="uppS"/>
    <property type="match status" value="1"/>
</dbReference>
<protein>
    <recommendedName>
        <fullName evidence="12">Alkyl transferase</fullName>
        <ecNumber evidence="12">2.5.1.-</ecNumber>
    </recommendedName>
</protein>
<evidence type="ECO:0000256" key="5">
    <source>
        <dbReference type="ARBA" id="ARBA00022679"/>
    </source>
</evidence>
<dbReference type="Proteomes" id="UP001318040">
    <property type="component" value="Chromosome 60"/>
</dbReference>
<evidence type="ECO:0000256" key="7">
    <source>
        <dbReference type="ARBA" id="ARBA00022842"/>
    </source>
</evidence>
<dbReference type="GO" id="GO:0016094">
    <property type="term" value="P:polyprenol biosynthetic process"/>
    <property type="evidence" value="ECO:0007669"/>
    <property type="project" value="TreeGrafter"/>
</dbReference>
<dbReference type="SUPFAM" id="SSF64005">
    <property type="entry name" value="Undecaprenyl diphosphate synthase"/>
    <property type="match status" value="1"/>
</dbReference>
<dbReference type="PANTHER" id="PTHR10291">
    <property type="entry name" value="DEHYDRODOLICHYL DIPHOSPHATE SYNTHASE FAMILY MEMBER"/>
    <property type="match status" value="1"/>
</dbReference>
<reference evidence="15" key="1">
    <citation type="submission" date="2025-08" db="UniProtKB">
        <authorList>
            <consortium name="RefSeq"/>
        </authorList>
    </citation>
    <scope>IDENTIFICATION</scope>
    <source>
        <tissue evidence="15">Sperm</tissue>
    </source>
</reference>
<dbReference type="GO" id="GO:0005789">
    <property type="term" value="C:endoplasmic reticulum membrane"/>
    <property type="evidence" value="ECO:0007669"/>
    <property type="project" value="UniProtKB-SubCell"/>
</dbReference>
<evidence type="ECO:0000256" key="12">
    <source>
        <dbReference type="RuleBase" id="RU363018"/>
    </source>
</evidence>
<dbReference type="Gene3D" id="3.40.1180.10">
    <property type="entry name" value="Decaprenyl diphosphate synthase-like"/>
    <property type="match status" value="1"/>
</dbReference>
<evidence type="ECO:0000256" key="3">
    <source>
        <dbReference type="ARBA" id="ARBA00004922"/>
    </source>
</evidence>
<dbReference type="Pfam" id="PF01255">
    <property type="entry name" value="Prenyltransf"/>
    <property type="match status" value="1"/>
</dbReference>
<dbReference type="PANTHER" id="PTHR10291:SF43">
    <property type="entry name" value="DEHYDRODOLICHYL DIPHOSPHATE SYNTHASE COMPLEX SUBUNIT DHDDS"/>
    <property type="match status" value="1"/>
</dbReference>
<dbReference type="CTD" id="79947"/>
<dbReference type="HAMAP" id="MF_01139">
    <property type="entry name" value="ISPT"/>
    <property type="match status" value="1"/>
</dbReference>
<keyword evidence="5 12" id="KW-0808">Transferase</keyword>
<name>A0AAJ7XGK7_PETMA</name>
<dbReference type="FunFam" id="3.40.1180.10:FF:000002">
    <property type="entry name" value="Alkyl transferase"/>
    <property type="match status" value="1"/>
</dbReference>
<proteinExistence type="inferred from homology"/>
<dbReference type="InterPro" id="IPR036424">
    <property type="entry name" value="UPP_synth-like_sf"/>
</dbReference>
<comment type="similarity">
    <text evidence="4 12">Belongs to the UPP synthase family.</text>
</comment>
<dbReference type="RefSeq" id="XP_032832508.1">
    <property type="nucleotide sequence ID" value="XM_032976617.1"/>
</dbReference>
<keyword evidence="6" id="KW-0256">Endoplasmic reticulum</keyword>
<evidence type="ECO:0000256" key="1">
    <source>
        <dbReference type="ARBA" id="ARBA00001946"/>
    </source>
</evidence>
<organism evidence="14 15">
    <name type="scientific">Petromyzon marinus</name>
    <name type="common">Sea lamprey</name>
    <dbReference type="NCBI Taxonomy" id="7757"/>
    <lineage>
        <taxon>Eukaryota</taxon>
        <taxon>Metazoa</taxon>
        <taxon>Chordata</taxon>
        <taxon>Craniata</taxon>
        <taxon>Vertebrata</taxon>
        <taxon>Cyclostomata</taxon>
        <taxon>Hyperoartia</taxon>
        <taxon>Petromyzontiformes</taxon>
        <taxon>Petromyzontidae</taxon>
        <taxon>Petromyzon</taxon>
    </lineage>
</organism>
<dbReference type="GO" id="GO:0045547">
    <property type="term" value="F:ditrans,polycis-polyprenyl diphosphate synthase [(2E,6E)-farnesyl diphosphate specific] activity"/>
    <property type="evidence" value="ECO:0007669"/>
    <property type="project" value="UniProtKB-EC"/>
</dbReference>
<accession>A0AAJ7XGK7</accession>
<comment type="function">
    <text evidence="10">With NUS1, forms the dehydrodolichyl diphosphate synthase (DDS) complex, an essential component of the dolichol monophosphate (Dol-P) biosynthetic machinery. Adds multiple copies of isopentenyl pyrophosphate (IPP) to farnesyl pyrophosphate (FPP) to produce dehydrodolichyl diphosphate (Dedol-PP), a precursor of dolichol which is utilized as a sugar carrier in protein glycosylation in the endoplasmic reticulum (ER).</text>
</comment>